<dbReference type="Proteomes" id="UP000664521">
    <property type="component" value="Unassembled WGS sequence"/>
</dbReference>
<keyword evidence="2" id="KW-1185">Reference proteome</keyword>
<protein>
    <recommendedName>
        <fullName evidence="3">F-box domain-containing protein</fullName>
    </recommendedName>
</protein>
<name>A0A8H3J264_9LECA</name>
<accession>A0A8H3J264</accession>
<reference evidence="1" key="1">
    <citation type="submission" date="2021-03" db="EMBL/GenBank/DDBJ databases">
        <authorList>
            <person name="Tagirdzhanova G."/>
        </authorList>
    </citation>
    <scope>NUCLEOTIDE SEQUENCE</scope>
</reference>
<evidence type="ECO:0000313" key="2">
    <source>
        <dbReference type="Proteomes" id="UP000664521"/>
    </source>
</evidence>
<dbReference type="AlphaFoldDB" id="A0A8H3J264"/>
<proteinExistence type="predicted"/>
<comment type="caution">
    <text evidence="1">The sequence shown here is derived from an EMBL/GenBank/DDBJ whole genome shotgun (WGS) entry which is preliminary data.</text>
</comment>
<gene>
    <name evidence="1" type="ORF">HETSPECPRED_001562</name>
</gene>
<organism evidence="1 2">
    <name type="scientific">Heterodermia speciosa</name>
    <dbReference type="NCBI Taxonomy" id="116794"/>
    <lineage>
        <taxon>Eukaryota</taxon>
        <taxon>Fungi</taxon>
        <taxon>Dikarya</taxon>
        <taxon>Ascomycota</taxon>
        <taxon>Pezizomycotina</taxon>
        <taxon>Lecanoromycetes</taxon>
        <taxon>OSLEUM clade</taxon>
        <taxon>Lecanoromycetidae</taxon>
        <taxon>Caliciales</taxon>
        <taxon>Physciaceae</taxon>
        <taxon>Heterodermia</taxon>
    </lineage>
</organism>
<evidence type="ECO:0008006" key="3">
    <source>
        <dbReference type="Google" id="ProtNLM"/>
    </source>
</evidence>
<dbReference type="EMBL" id="CAJPDS010000129">
    <property type="protein sequence ID" value="CAF9939351.1"/>
    <property type="molecule type" value="Genomic_DNA"/>
</dbReference>
<evidence type="ECO:0000313" key="1">
    <source>
        <dbReference type="EMBL" id="CAF9939351.1"/>
    </source>
</evidence>
<sequence>MFRDGLMKGRAKYTIETKELHSNTSREHLLSDYTDSLDEKIYEDPVPHRSGPTFSDVPADIILRISSFVDEVTLLSFHYTNRTLRESVSLKDAGISRCARWMMLHLLEKDSAAKGHSLPDRLACWYCKTSHPKEDFGVEPGNVGFGIERISMLKIPCRKYRFCWRYIPKWLNYTPSTDDLKADSNDDNNQVERWIEVPRHQCMHCSSKTHVDQTGKRQCSECKQECEICGFREVSILERRGPKRPFESFENLRFVAIAKHGYRVEIRDMNGLRRPGSQLHPETRIWKNRNLFNQLRQQFRVKESVLPRRLQGDQQKQFALYVPIVQLPKRLWWTETERDGRR</sequence>